<sequence>MIRLLWIALVCAVFPPTAAQAQEDKLPAGVRGSLCIVHADNKLVMVEEIFSRKLSLPGGTISNGEDPRLTAQRETWEEAGLVVEPVRKLGFTDTAVVYECVPQSKVVAFTSSEALKGKSMPAWFAPHFGIEVRYVMAVETPLVNPDEYRYPEQWPAIIQWVHETQSYPIEYVDNLIDHSNSWQRVEFLILSALQTLSEKYTLLKAFLGGIVVLSNLILSPVALGFSLIIAGWKGGVQLTQKLLFIQLITVLMAVVAKFGFALPAPGQFLGLISEQNIGLSFPSVRAALLFATATFLLYLVSVNRVTLYLSMAAMTLACLGMFLQYQVFITDIVFGALLGSLITRHFFKLAVQQNTQLAKITQTKTAWCVLTLCASVFASKWYATSLLQVAAVSAMVLLLMLVFRNRPLAKAKINPVLSLFAIVVGYFLSEYLHQRVSSHALLALMVEIAFMPLILTLIYIPSLIALKVKNRSA</sequence>
<feature type="domain" description="Nudix hydrolase" evidence="8">
    <location>
        <begin position="28"/>
        <end position="185"/>
    </location>
</feature>
<feature type="transmembrane region" description="Helical" evidence="6">
    <location>
        <begin position="385"/>
        <end position="403"/>
    </location>
</feature>
<evidence type="ECO:0000256" key="2">
    <source>
        <dbReference type="ARBA" id="ARBA00005582"/>
    </source>
</evidence>
<dbReference type="PANTHER" id="PTHR43758">
    <property type="entry name" value="7,8-DIHYDRO-8-OXOGUANINE TRIPHOSPHATASE"/>
    <property type="match status" value="1"/>
</dbReference>
<dbReference type="AlphaFoldDB" id="A0A7Z2T2Y8"/>
<keyword evidence="6" id="KW-0812">Transmembrane</keyword>
<feature type="transmembrane region" description="Helical" evidence="6">
    <location>
        <begin position="205"/>
        <end position="230"/>
    </location>
</feature>
<dbReference type="CDD" id="cd01610">
    <property type="entry name" value="PAP2_like"/>
    <property type="match status" value="1"/>
</dbReference>
<feature type="transmembrane region" description="Helical" evidence="6">
    <location>
        <begin position="242"/>
        <end position="262"/>
    </location>
</feature>
<dbReference type="SUPFAM" id="SSF48317">
    <property type="entry name" value="Acid phosphatase/Vanadium-dependent haloperoxidase"/>
    <property type="match status" value="1"/>
</dbReference>
<comment type="similarity">
    <text evidence="2">Belongs to the Nudix hydrolase family.</text>
</comment>
<evidence type="ECO:0000256" key="7">
    <source>
        <dbReference type="SAM" id="SignalP"/>
    </source>
</evidence>
<dbReference type="InterPro" id="IPR036938">
    <property type="entry name" value="PAP2/HPO_sf"/>
</dbReference>
<feature type="transmembrane region" description="Helical" evidence="6">
    <location>
        <begin position="415"/>
        <end position="433"/>
    </location>
</feature>
<dbReference type="EMBL" id="CP047475">
    <property type="protein sequence ID" value="QIA63403.1"/>
    <property type="molecule type" value="Genomic_DNA"/>
</dbReference>
<dbReference type="InterPro" id="IPR015797">
    <property type="entry name" value="NUDIX_hydrolase-like_dom_sf"/>
</dbReference>
<feature type="chain" id="PRO_5031573276" evidence="7">
    <location>
        <begin position="22"/>
        <end position="473"/>
    </location>
</feature>
<organism evidence="9 10">
    <name type="scientific">Vibrio astriarenae</name>
    <dbReference type="NCBI Taxonomy" id="1481923"/>
    <lineage>
        <taxon>Bacteria</taxon>
        <taxon>Pseudomonadati</taxon>
        <taxon>Pseudomonadota</taxon>
        <taxon>Gammaproteobacteria</taxon>
        <taxon>Vibrionales</taxon>
        <taxon>Vibrionaceae</taxon>
        <taxon>Vibrio</taxon>
    </lineage>
</organism>
<dbReference type="Pfam" id="PF00293">
    <property type="entry name" value="NUDIX"/>
    <property type="match status" value="1"/>
</dbReference>
<dbReference type="RefSeq" id="WP_164648297.1">
    <property type="nucleotide sequence ID" value="NZ_CP047475.1"/>
</dbReference>
<accession>A0A7Z2T2Y8</accession>
<keyword evidence="6" id="KW-0472">Membrane</keyword>
<dbReference type="SUPFAM" id="SSF55811">
    <property type="entry name" value="Nudix"/>
    <property type="match status" value="1"/>
</dbReference>
<comment type="cofactor">
    <cofactor evidence="1">
        <name>Mg(2+)</name>
        <dbReference type="ChEBI" id="CHEBI:18420"/>
    </cofactor>
</comment>
<dbReference type="InterPro" id="IPR000086">
    <property type="entry name" value="NUDIX_hydrolase_dom"/>
</dbReference>
<evidence type="ECO:0000256" key="1">
    <source>
        <dbReference type="ARBA" id="ARBA00001946"/>
    </source>
</evidence>
<keyword evidence="10" id="KW-1185">Reference proteome</keyword>
<reference evidence="9 10" key="1">
    <citation type="submission" date="2020-01" db="EMBL/GenBank/DDBJ databases">
        <title>Whole genome and functional gene identification of agarase of Vibrio HN897.</title>
        <authorList>
            <person name="Liu Y."/>
            <person name="Zhao Z."/>
        </authorList>
    </citation>
    <scope>NUCLEOTIDE SEQUENCE [LARGE SCALE GENOMIC DNA]</scope>
    <source>
        <strain evidence="9 10">HN897</strain>
    </source>
</reference>
<evidence type="ECO:0000313" key="10">
    <source>
        <dbReference type="Proteomes" id="UP000464262"/>
    </source>
</evidence>
<evidence type="ECO:0000256" key="6">
    <source>
        <dbReference type="SAM" id="Phobius"/>
    </source>
</evidence>
<gene>
    <name evidence="9" type="ORF">GT360_07675</name>
</gene>
<protein>
    <submittedName>
        <fullName evidence="9">NUDIX domain-containing protein</fullName>
    </submittedName>
</protein>
<keyword evidence="3" id="KW-0479">Metal-binding</keyword>
<proteinExistence type="inferred from homology"/>
<dbReference type="GO" id="GO:0016818">
    <property type="term" value="F:hydrolase activity, acting on acid anhydrides, in phosphorus-containing anhydrides"/>
    <property type="evidence" value="ECO:0007669"/>
    <property type="project" value="TreeGrafter"/>
</dbReference>
<feature type="signal peptide" evidence="7">
    <location>
        <begin position="1"/>
        <end position="21"/>
    </location>
</feature>
<evidence type="ECO:0000256" key="5">
    <source>
        <dbReference type="ARBA" id="ARBA00022842"/>
    </source>
</evidence>
<feature type="transmembrane region" description="Helical" evidence="6">
    <location>
        <begin position="439"/>
        <end position="466"/>
    </location>
</feature>
<dbReference type="Gene3D" id="3.90.79.10">
    <property type="entry name" value="Nucleoside Triphosphate Pyrophosphohydrolase"/>
    <property type="match status" value="1"/>
</dbReference>
<dbReference type="GO" id="GO:0046872">
    <property type="term" value="F:metal ion binding"/>
    <property type="evidence" value="ECO:0007669"/>
    <property type="project" value="UniProtKB-KW"/>
</dbReference>
<dbReference type="CDD" id="cd02883">
    <property type="entry name" value="NUDIX_Hydrolase"/>
    <property type="match status" value="1"/>
</dbReference>
<feature type="transmembrane region" description="Helical" evidence="6">
    <location>
        <begin position="282"/>
        <end position="300"/>
    </location>
</feature>
<evidence type="ECO:0000256" key="3">
    <source>
        <dbReference type="ARBA" id="ARBA00022723"/>
    </source>
</evidence>
<dbReference type="KEGG" id="vas:GT360_07675"/>
<dbReference type="PROSITE" id="PS51462">
    <property type="entry name" value="NUDIX"/>
    <property type="match status" value="1"/>
</dbReference>
<keyword evidence="6" id="KW-1133">Transmembrane helix</keyword>
<keyword evidence="4" id="KW-0378">Hydrolase</keyword>
<dbReference type="PANTHER" id="PTHR43758:SF8">
    <property type="entry name" value="8-OXO-DGTP DIPHOSPHATASE YTKD-RELATED"/>
    <property type="match status" value="1"/>
</dbReference>
<dbReference type="Proteomes" id="UP000464262">
    <property type="component" value="Chromosome 1"/>
</dbReference>
<keyword evidence="7" id="KW-0732">Signal</keyword>
<dbReference type="PROSITE" id="PS00893">
    <property type="entry name" value="NUDIX_BOX"/>
    <property type="match status" value="1"/>
</dbReference>
<name>A0A7Z2T2Y8_9VIBR</name>
<evidence type="ECO:0000259" key="8">
    <source>
        <dbReference type="PROSITE" id="PS51462"/>
    </source>
</evidence>
<keyword evidence="5" id="KW-0460">Magnesium</keyword>
<evidence type="ECO:0000313" key="9">
    <source>
        <dbReference type="EMBL" id="QIA63403.1"/>
    </source>
</evidence>
<dbReference type="GO" id="GO:0005737">
    <property type="term" value="C:cytoplasm"/>
    <property type="evidence" value="ECO:0007669"/>
    <property type="project" value="TreeGrafter"/>
</dbReference>
<evidence type="ECO:0000256" key="4">
    <source>
        <dbReference type="ARBA" id="ARBA00022801"/>
    </source>
</evidence>
<dbReference type="InterPro" id="IPR020084">
    <property type="entry name" value="NUDIX_hydrolase_CS"/>
</dbReference>
<feature type="transmembrane region" description="Helical" evidence="6">
    <location>
        <begin position="307"/>
        <end position="326"/>
    </location>
</feature>